<evidence type="ECO:0000256" key="6">
    <source>
        <dbReference type="ARBA" id="ARBA00023288"/>
    </source>
</evidence>
<keyword evidence="3 7" id="KW-0732">Signal</keyword>
<proteinExistence type="predicted"/>
<evidence type="ECO:0000256" key="4">
    <source>
        <dbReference type="ARBA" id="ARBA00023136"/>
    </source>
</evidence>
<dbReference type="PROSITE" id="PS51257">
    <property type="entry name" value="PROKAR_LIPOPROTEIN"/>
    <property type="match status" value="1"/>
</dbReference>
<evidence type="ECO:0000256" key="3">
    <source>
        <dbReference type="ARBA" id="ARBA00022729"/>
    </source>
</evidence>
<evidence type="ECO:0000256" key="2">
    <source>
        <dbReference type="ARBA" id="ARBA00022475"/>
    </source>
</evidence>
<keyword evidence="6 8" id="KW-0449">Lipoprotein</keyword>
<evidence type="ECO:0000313" key="9">
    <source>
        <dbReference type="Proteomes" id="UP000182740"/>
    </source>
</evidence>
<reference evidence="9" key="1">
    <citation type="submission" date="2016-11" db="EMBL/GenBank/DDBJ databases">
        <authorList>
            <person name="Varghese N."/>
            <person name="Submissions S."/>
        </authorList>
    </citation>
    <scope>NUCLEOTIDE SEQUENCE [LARGE SCALE GENOMIC DNA]</scope>
    <source>
        <strain evidence="9">DSM 44671</strain>
    </source>
</reference>
<feature type="signal peptide" evidence="7">
    <location>
        <begin position="1"/>
        <end position="22"/>
    </location>
</feature>
<dbReference type="InterPro" id="IPR032018">
    <property type="entry name" value="LppA/LppB/LprP"/>
</dbReference>
<keyword evidence="4" id="KW-0472">Membrane</keyword>
<comment type="subcellular location">
    <subcellularLocation>
        <location evidence="1">Cell membrane</location>
        <topology evidence="1">Lipid-anchor</topology>
    </subcellularLocation>
</comment>
<evidence type="ECO:0000313" key="8">
    <source>
        <dbReference type="EMBL" id="SFW74625.1"/>
    </source>
</evidence>
<keyword evidence="9" id="KW-1185">Reference proteome</keyword>
<keyword evidence="5" id="KW-0564">Palmitate</keyword>
<dbReference type="Pfam" id="PF16708">
    <property type="entry name" value="LppA"/>
    <property type="match status" value="1"/>
</dbReference>
<protein>
    <submittedName>
        <fullName evidence="8">Lipoprotein</fullName>
    </submittedName>
</protein>
<dbReference type="AlphaFoldDB" id="A0A1K1RRC2"/>
<name>A0A1K1RRC2_9PSEU</name>
<organism evidence="8 9">
    <name type="scientific">Amycolatopsis australiensis</name>
    <dbReference type="NCBI Taxonomy" id="546364"/>
    <lineage>
        <taxon>Bacteria</taxon>
        <taxon>Bacillati</taxon>
        <taxon>Actinomycetota</taxon>
        <taxon>Actinomycetes</taxon>
        <taxon>Pseudonocardiales</taxon>
        <taxon>Pseudonocardiaceae</taxon>
        <taxon>Amycolatopsis</taxon>
    </lineage>
</organism>
<keyword evidence="2" id="KW-1003">Cell membrane</keyword>
<dbReference type="EMBL" id="FPJG01000006">
    <property type="protein sequence ID" value="SFW74625.1"/>
    <property type="molecule type" value="Genomic_DNA"/>
</dbReference>
<evidence type="ECO:0000256" key="7">
    <source>
        <dbReference type="SAM" id="SignalP"/>
    </source>
</evidence>
<evidence type="ECO:0000256" key="1">
    <source>
        <dbReference type="ARBA" id="ARBA00004193"/>
    </source>
</evidence>
<sequence length="199" mass="21287">MAPMPNKILLAATMVAGTLLFAACDDGGQYLGTPSSETTVPSQQQYAELLRRPTIDEAVARYEQARKTLQTRLTDELGIPGWADKHDGRQSGCANEFPGVDSRDAVRTFLSFITAPKGISGEQWADAKRIATEVGAGSGFTKPGVQTNKPPTFEFELRDQYGATLTLSSGTTTVISIETGCHLTTEAKGRISASATTQR</sequence>
<dbReference type="GO" id="GO:0005886">
    <property type="term" value="C:plasma membrane"/>
    <property type="evidence" value="ECO:0007669"/>
    <property type="project" value="UniProtKB-SubCell"/>
</dbReference>
<gene>
    <name evidence="8" type="ORF">SAMN04489730_3803</name>
</gene>
<dbReference type="Proteomes" id="UP000182740">
    <property type="component" value="Unassembled WGS sequence"/>
</dbReference>
<dbReference type="OrthoDB" id="3692710at2"/>
<feature type="chain" id="PRO_5039353713" evidence="7">
    <location>
        <begin position="23"/>
        <end position="199"/>
    </location>
</feature>
<evidence type="ECO:0000256" key="5">
    <source>
        <dbReference type="ARBA" id="ARBA00023139"/>
    </source>
</evidence>
<accession>A0A1K1RRC2</accession>
<dbReference type="Gene3D" id="3.30.2030.20">
    <property type="match status" value="1"/>
</dbReference>